<gene>
    <name evidence="2" type="ORF">SAMN05216499_106104</name>
</gene>
<evidence type="ECO:0000313" key="2">
    <source>
        <dbReference type="EMBL" id="SHL80030.1"/>
    </source>
</evidence>
<dbReference type="Pfam" id="PF13412">
    <property type="entry name" value="HTH_24"/>
    <property type="match status" value="1"/>
</dbReference>
<dbReference type="InterPro" id="IPR036388">
    <property type="entry name" value="WH-like_DNA-bd_sf"/>
</dbReference>
<feature type="region of interest" description="Disordered" evidence="1">
    <location>
        <begin position="1"/>
        <end position="25"/>
    </location>
</feature>
<proteinExistence type="predicted"/>
<dbReference type="RefSeq" id="WP_235002071.1">
    <property type="nucleotide sequence ID" value="NZ_FRBI01000006.1"/>
</dbReference>
<dbReference type="InterPro" id="IPR050313">
    <property type="entry name" value="Carb_Metab_HTH_regulators"/>
</dbReference>
<protein>
    <submittedName>
        <fullName evidence="2">Predicted transcriptional regulator, ArsR family</fullName>
    </submittedName>
</protein>
<keyword evidence="3" id="KW-1185">Reference proteome</keyword>
<evidence type="ECO:0000256" key="1">
    <source>
        <dbReference type="SAM" id="MobiDB-lite"/>
    </source>
</evidence>
<dbReference type="STRING" id="310782.SAMN05216499_106104"/>
<name>A0A1M7DKL8_9ACTN</name>
<organism evidence="2 3">
    <name type="scientific">Actinacidiphila paucisporea</name>
    <dbReference type="NCBI Taxonomy" id="310782"/>
    <lineage>
        <taxon>Bacteria</taxon>
        <taxon>Bacillati</taxon>
        <taxon>Actinomycetota</taxon>
        <taxon>Actinomycetes</taxon>
        <taxon>Kitasatosporales</taxon>
        <taxon>Streptomycetaceae</taxon>
        <taxon>Actinacidiphila</taxon>
    </lineage>
</organism>
<dbReference type="AlphaFoldDB" id="A0A1M7DKL8"/>
<dbReference type="SUPFAM" id="SSF46785">
    <property type="entry name" value="Winged helix' DNA-binding domain"/>
    <property type="match status" value="1"/>
</dbReference>
<dbReference type="Gene3D" id="1.10.10.10">
    <property type="entry name" value="Winged helix-like DNA-binding domain superfamily/Winged helix DNA-binding domain"/>
    <property type="match status" value="1"/>
</dbReference>
<evidence type="ECO:0000313" key="3">
    <source>
        <dbReference type="Proteomes" id="UP000184111"/>
    </source>
</evidence>
<dbReference type="EMBL" id="FRBI01000006">
    <property type="protein sequence ID" value="SHL80030.1"/>
    <property type="molecule type" value="Genomic_DNA"/>
</dbReference>
<dbReference type="Proteomes" id="UP000184111">
    <property type="component" value="Unassembled WGS sequence"/>
</dbReference>
<reference evidence="2 3" key="1">
    <citation type="submission" date="2016-11" db="EMBL/GenBank/DDBJ databases">
        <authorList>
            <person name="Jaros S."/>
            <person name="Januszkiewicz K."/>
            <person name="Wedrychowicz H."/>
        </authorList>
    </citation>
    <scope>NUCLEOTIDE SEQUENCE [LARGE SCALE GENOMIC DNA]</scope>
    <source>
        <strain evidence="2 3">CGMCC 4.2025</strain>
    </source>
</reference>
<sequence length="266" mass="28057">MKNVGGAAQGAAEEQTTGERRTRNRVARSILDHGPSTAADLAQRLGLTQAAVRRHLDALVADNVVEPRDQRVYGQRGRGRPAKVFALTDCGRDAFDQAYDVLAADALRWIAESAGGGQDGQAAVSAFARARVAAQAERYRAIVDAAAPEDRTRALARALSADGYAATTRSAPGPAGEQLCQHHCPVAHTAEQFPELCEAEAEVFSRLLGTHVQRLATIAHGDGVCTTFVPQAPHPTGQDGDARPAHPDQTQTTDQASASKSGRNPA</sequence>
<feature type="region of interest" description="Disordered" evidence="1">
    <location>
        <begin position="228"/>
        <end position="266"/>
    </location>
</feature>
<feature type="compositionally biased region" description="Low complexity" evidence="1">
    <location>
        <begin position="1"/>
        <end position="15"/>
    </location>
</feature>
<dbReference type="PANTHER" id="PTHR30363:SF28">
    <property type="entry name" value="TRANSCRIPTIONAL REGULATORY PROTEIN-RELATED"/>
    <property type="match status" value="1"/>
</dbReference>
<feature type="compositionally biased region" description="Polar residues" evidence="1">
    <location>
        <begin position="248"/>
        <end position="266"/>
    </location>
</feature>
<dbReference type="CDD" id="cd00090">
    <property type="entry name" value="HTH_ARSR"/>
    <property type="match status" value="1"/>
</dbReference>
<dbReference type="InterPro" id="IPR036390">
    <property type="entry name" value="WH_DNA-bd_sf"/>
</dbReference>
<dbReference type="PANTHER" id="PTHR30363">
    <property type="entry name" value="HTH-TYPE TRANSCRIPTIONAL REGULATOR SRLR-RELATED"/>
    <property type="match status" value="1"/>
</dbReference>
<accession>A0A1M7DKL8</accession>
<dbReference type="InterPro" id="IPR011991">
    <property type="entry name" value="ArsR-like_HTH"/>
</dbReference>